<name>A0A9X1DA51_9SPHN</name>
<evidence type="ECO:0000313" key="2">
    <source>
        <dbReference type="Proteomes" id="UP001138757"/>
    </source>
</evidence>
<keyword evidence="2" id="KW-1185">Reference proteome</keyword>
<dbReference type="Gene3D" id="3.40.50.1460">
    <property type="match status" value="1"/>
</dbReference>
<dbReference type="Pfam" id="PF01650">
    <property type="entry name" value="Peptidase_C13"/>
    <property type="match status" value="1"/>
</dbReference>
<protein>
    <recommendedName>
        <fullName evidence="3">Peptidase C13</fullName>
    </recommendedName>
</protein>
<organism evidence="1 2">
    <name type="scientific">Sphingobium nicotianae</name>
    <dbReference type="NCBI Taxonomy" id="2782607"/>
    <lineage>
        <taxon>Bacteria</taxon>
        <taxon>Pseudomonadati</taxon>
        <taxon>Pseudomonadota</taxon>
        <taxon>Alphaproteobacteria</taxon>
        <taxon>Sphingomonadales</taxon>
        <taxon>Sphingomonadaceae</taxon>
        <taxon>Sphingobium</taxon>
    </lineage>
</organism>
<gene>
    <name evidence="1" type="ORF">KK488_04505</name>
</gene>
<dbReference type="GO" id="GO:0006508">
    <property type="term" value="P:proteolysis"/>
    <property type="evidence" value="ECO:0007669"/>
    <property type="project" value="InterPro"/>
</dbReference>
<dbReference type="InterPro" id="IPR029030">
    <property type="entry name" value="Caspase-like_dom_sf"/>
</dbReference>
<reference evidence="1" key="1">
    <citation type="submission" date="2021-05" db="EMBL/GenBank/DDBJ databases">
        <title>Genome of Sphingobium sp. strain.</title>
        <authorList>
            <person name="Fan R."/>
        </authorList>
    </citation>
    <scope>NUCLEOTIDE SEQUENCE</scope>
    <source>
        <strain evidence="1">H33</strain>
    </source>
</reference>
<dbReference type="GO" id="GO:0008233">
    <property type="term" value="F:peptidase activity"/>
    <property type="evidence" value="ECO:0007669"/>
    <property type="project" value="InterPro"/>
</dbReference>
<dbReference type="InterPro" id="IPR001096">
    <property type="entry name" value="Peptidase_C13"/>
</dbReference>
<evidence type="ECO:0000313" key="1">
    <source>
        <dbReference type="EMBL" id="MBT2186202.1"/>
    </source>
</evidence>
<dbReference type="SUPFAM" id="SSF52129">
    <property type="entry name" value="Caspase-like"/>
    <property type="match status" value="1"/>
</dbReference>
<dbReference type="AlphaFoldDB" id="A0A9X1DA51"/>
<proteinExistence type="predicted"/>
<dbReference type="EMBL" id="JAHGAW010000003">
    <property type="protein sequence ID" value="MBT2186202.1"/>
    <property type="molecule type" value="Genomic_DNA"/>
</dbReference>
<dbReference type="Proteomes" id="UP001138757">
    <property type="component" value="Unassembled WGS sequence"/>
</dbReference>
<comment type="caution">
    <text evidence="1">The sequence shown here is derived from an EMBL/GenBank/DDBJ whole genome shotgun (WGS) entry which is preliminary data.</text>
</comment>
<sequence>MDTSLSALRRNAAMIAILFLGAAARADLPSPRNATSCSLAQPLPPRNVIDLWGVQDRLVRDCLAQIPPRATDHPNVYAVAIAPLGTQALFSREARTALQKLAAKYGGTARGGVLLSNGAADLMQVPLATPENMAQIFDDIGSRMAGSPDDVLIVYLTSHGRPDAAVATALPGNVPLIALSADTLGATLDRAHIRRRVIILSACFAGSWIPRLTSDDTIVIAAARPDRTSFGCDDRRELTYFGEAFLTGPLARGASLAESFDGARKMVTQWETAQKLLPSEPQMFVGRNMQSFWQGPLAKAAPRKIAARR</sequence>
<dbReference type="RefSeq" id="WP_214621965.1">
    <property type="nucleotide sequence ID" value="NZ_JAHGAW010000003.1"/>
</dbReference>
<evidence type="ECO:0008006" key="3">
    <source>
        <dbReference type="Google" id="ProtNLM"/>
    </source>
</evidence>
<accession>A0A9X1DA51</accession>